<reference evidence="2 3" key="1">
    <citation type="submission" date="2023-11" db="EMBL/GenBank/DDBJ databases">
        <title>Arctic aerobic anoxygenic photoheterotroph Sediminicoccus rosea KRV36 adapts its photosynthesis to long days of polar summer.</title>
        <authorList>
            <person name="Tomasch J."/>
            <person name="Kopejtka K."/>
            <person name="Bily T."/>
            <person name="Gardiner A.T."/>
            <person name="Gardian Z."/>
            <person name="Shivaramu S."/>
            <person name="Koblizek M."/>
            <person name="Engelhardt F."/>
            <person name="Kaftan D."/>
        </authorList>
    </citation>
    <scope>NUCLEOTIDE SEQUENCE [LARGE SCALE GENOMIC DNA]</scope>
    <source>
        <strain evidence="2 3">R-30</strain>
    </source>
</reference>
<keyword evidence="3" id="KW-1185">Reference proteome</keyword>
<accession>A0ABZ0PCN5</accession>
<gene>
    <name evidence="2" type="ORF">R9Z33_15255</name>
</gene>
<feature type="chain" id="PRO_5047431545" evidence="1">
    <location>
        <begin position="23"/>
        <end position="131"/>
    </location>
</feature>
<evidence type="ECO:0000256" key="1">
    <source>
        <dbReference type="SAM" id="SignalP"/>
    </source>
</evidence>
<keyword evidence="1" id="KW-0732">Signal</keyword>
<protein>
    <submittedName>
        <fullName evidence="2">Uncharacterized protein</fullName>
    </submittedName>
</protein>
<sequence>MSGPRQIAAALLLGAAALPSLAAARPADCLVQVEGRTLINGPCDFTAEAGGDFTLTLGSRKAQVMVDPGARMGRAFYEDSASGEPPGVADARRDGACWGRAAAIRVCAWQPGERPAAYRNLPPASGSAPPR</sequence>
<evidence type="ECO:0000313" key="2">
    <source>
        <dbReference type="EMBL" id="WPB83459.1"/>
    </source>
</evidence>
<dbReference type="EMBL" id="CP137852">
    <property type="protein sequence ID" value="WPB83459.1"/>
    <property type="molecule type" value="Genomic_DNA"/>
</dbReference>
<organism evidence="2 3">
    <name type="scientific">Sediminicoccus rosea</name>
    <dbReference type="NCBI Taxonomy" id="1225128"/>
    <lineage>
        <taxon>Bacteria</taxon>
        <taxon>Pseudomonadati</taxon>
        <taxon>Pseudomonadota</taxon>
        <taxon>Alphaproteobacteria</taxon>
        <taxon>Acetobacterales</taxon>
        <taxon>Roseomonadaceae</taxon>
        <taxon>Sediminicoccus</taxon>
    </lineage>
</organism>
<dbReference type="Proteomes" id="UP001305521">
    <property type="component" value="Chromosome"/>
</dbReference>
<evidence type="ECO:0000313" key="3">
    <source>
        <dbReference type="Proteomes" id="UP001305521"/>
    </source>
</evidence>
<dbReference type="RefSeq" id="WP_318647435.1">
    <property type="nucleotide sequence ID" value="NZ_CP137852.1"/>
</dbReference>
<proteinExistence type="predicted"/>
<name>A0ABZ0PCN5_9PROT</name>
<feature type="signal peptide" evidence="1">
    <location>
        <begin position="1"/>
        <end position="22"/>
    </location>
</feature>